<keyword evidence="6" id="KW-0464">Manganese</keyword>
<evidence type="ECO:0000256" key="3">
    <source>
        <dbReference type="ARBA" id="ARBA00022723"/>
    </source>
</evidence>
<dbReference type="CDD" id="cd03426">
    <property type="entry name" value="NUDIX_CoAse_Nudt7"/>
    <property type="match status" value="1"/>
</dbReference>
<comment type="cofactor">
    <cofactor evidence="2">
        <name>Mg(2+)</name>
        <dbReference type="ChEBI" id="CHEBI:18420"/>
    </cofactor>
</comment>
<keyword evidence="9" id="KW-1185">Reference proteome</keyword>
<dbReference type="Pfam" id="PF00293">
    <property type="entry name" value="NUDIX"/>
    <property type="match status" value="1"/>
</dbReference>
<dbReference type="InterPro" id="IPR015797">
    <property type="entry name" value="NUDIX_hydrolase-like_dom_sf"/>
</dbReference>
<keyword evidence="4" id="KW-0378">Hydrolase</keyword>
<dbReference type="InterPro" id="IPR045121">
    <property type="entry name" value="CoAse"/>
</dbReference>
<dbReference type="EMBL" id="BMCG01000001">
    <property type="protein sequence ID" value="GGB97754.1"/>
    <property type="molecule type" value="Genomic_DNA"/>
</dbReference>
<comment type="cofactor">
    <cofactor evidence="1">
        <name>Mn(2+)</name>
        <dbReference type="ChEBI" id="CHEBI:29035"/>
    </cofactor>
</comment>
<protein>
    <submittedName>
        <fullName evidence="8">Coenzyme A pyrophosphatase</fullName>
    </submittedName>
</protein>
<sequence>MARLHFDPEALPIDSLGGEAPVEPDRLEANALRRRFQHPPLWTPEITAERLVRPMAGPLTEAAVLVPVVLREQGPTLLFTLRTAHLNDHAGQISFPGGRMERHDVSPIDTALRETEEEVGLARRHVDVLGSLPEYHTGTGFRVTPVVGIIEPPFDVTPAPFEVAEIFEVPLSFLMNGMHHQRRTAEFQTGRRTFYVMPYERFFIWGATAGMLRNLFHFLRA</sequence>
<evidence type="ECO:0000256" key="2">
    <source>
        <dbReference type="ARBA" id="ARBA00001946"/>
    </source>
</evidence>
<dbReference type="GO" id="GO:0046872">
    <property type="term" value="F:metal ion binding"/>
    <property type="evidence" value="ECO:0007669"/>
    <property type="project" value="UniProtKB-KW"/>
</dbReference>
<dbReference type="PROSITE" id="PS51462">
    <property type="entry name" value="NUDIX"/>
    <property type="match status" value="1"/>
</dbReference>
<evidence type="ECO:0000256" key="4">
    <source>
        <dbReference type="ARBA" id="ARBA00022801"/>
    </source>
</evidence>
<gene>
    <name evidence="8" type="ORF">GCM10007205_03800</name>
</gene>
<dbReference type="NCBIfam" id="NF007980">
    <property type="entry name" value="PRK10707.1"/>
    <property type="match status" value="1"/>
</dbReference>
<dbReference type="GO" id="GO:0010945">
    <property type="term" value="F:coenzyme A diphosphatase activity"/>
    <property type="evidence" value="ECO:0007669"/>
    <property type="project" value="InterPro"/>
</dbReference>
<feature type="domain" description="Nudix hydrolase" evidence="7">
    <location>
        <begin position="59"/>
        <end position="200"/>
    </location>
</feature>
<dbReference type="RefSeq" id="WP_188394472.1">
    <property type="nucleotide sequence ID" value="NZ_BMCG01000001.1"/>
</dbReference>
<dbReference type="InterPro" id="IPR000086">
    <property type="entry name" value="NUDIX_hydrolase_dom"/>
</dbReference>
<keyword evidence="5" id="KW-0460">Magnesium</keyword>
<comment type="caution">
    <text evidence="8">The sequence shown here is derived from an EMBL/GenBank/DDBJ whole genome shotgun (WGS) entry which is preliminary data.</text>
</comment>
<dbReference type="Proteomes" id="UP000620266">
    <property type="component" value="Unassembled WGS sequence"/>
</dbReference>
<reference evidence="8" key="1">
    <citation type="journal article" date="2014" name="Int. J. Syst. Evol. Microbiol.">
        <title>Complete genome sequence of Corynebacterium casei LMG S-19264T (=DSM 44701T), isolated from a smear-ripened cheese.</title>
        <authorList>
            <consortium name="US DOE Joint Genome Institute (JGI-PGF)"/>
            <person name="Walter F."/>
            <person name="Albersmeier A."/>
            <person name="Kalinowski J."/>
            <person name="Ruckert C."/>
        </authorList>
    </citation>
    <scope>NUCLEOTIDE SEQUENCE</scope>
    <source>
        <strain evidence="8">CCM 7086</strain>
    </source>
</reference>
<name>A0A8J2XYG6_9BURK</name>
<dbReference type="SUPFAM" id="SSF55811">
    <property type="entry name" value="Nudix"/>
    <property type="match status" value="1"/>
</dbReference>
<dbReference type="PANTHER" id="PTHR12992:SF11">
    <property type="entry name" value="MITOCHONDRIAL COENZYME A DIPHOSPHATASE NUDT8"/>
    <property type="match status" value="1"/>
</dbReference>
<reference evidence="8" key="2">
    <citation type="submission" date="2020-09" db="EMBL/GenBank/DDBJ databases">
        <authorList>
            <person name="Sun Q."/>
            <person name="Sedlacek I."/>
        </authorList>
    </citation>
    <scope>NUCLEOTIDE SEQUENCE</scope>
    <source>
        <strain evidence="8">CCM 7086</strain>
    </source>
</reference>
<keyword evidence="3" id="KW-0479">Metal-binding</keyword>
<accession>A0A8J2XYG6</accession>
<evidence type="ECO:0000313" key="8">
    <source>
        <dbReference type="EMBL" id="GGB97754.1"/>
    </source>
</evidence>
<evidence type="ECO:0000256" key="5">
    <source>
        <dbReference type="ARBA" id="ARBA00022842"/>
    </source>
</evidence>
<dbReference type="AlphaFoldDB" id="A0A8J2XYG6"/>
<dbReference type="Gene3D" id="3.90.79.10">
    <property type="entry name" value="Nucleoside Triphosphate Pyrophosphohydrolase"/>
    <property type="match status" value="1"/>
</dbReference>
<evidence type="ECO:0000256" key="1">
    <source>
        <dbReference type="ARBA" id="ARBA00001936"/>
    </source>
</evidence>
<evidence type="ECO:0000256" key="6">
    <source>
        <dbReference type="ARBA" id="ARBA00023211"/>
    </source>
</evidence>
<proteinExistence type="predicted"/>
<organism evidence="8 9">
    <name type="scientific">Oxalicibacterium flavum</name>
    <dbReference type="NCBI Taxonomy" id="179467"/>
    <lineage>
        <taxon>Bacteria</taxon>
        <taxon>Pseudomonadati</taxon>
        <taxon>Pseudomonadota</taxon>
        <taxon>Betaproteobacteria</taxon>
        <taxon>Burkholderiales</taxon>
        <taxon>Oxalobacteraceae</taxon>
        <taxon>Oxalicibacterium</taxon>
    </lineage>
</organism>
<evidence type="ECO:0000259" key="7">
    <source>
        <dbReference type="PROSITE" id="PS51462"/>
    </source>
</evidence>
<dbReference type="PANTHER" id="PTHR12992">
    <property type="entry name" value="NUDIX HYDROLASE"/>
    <property type="match status" value="1"/>
</dbReference>
<evidence type="ECO:0000313" key="9">
    <source>
        <dbReference type="Proteomes" id="UP000620266"/>
    </source>
</evidence>